<proteinExistence type="predicted"/>
<dbReference type="AlphaFoldDB" id="G3A9V7"/>
<protein>
    <submittedName>
        <fullName evidence="1">Uncharacterized protein</fullName>
    </submittedName>
</protein>
<dbReference type="EMBL" id="FR854090">
    <property type="protein sequence ID" value="CCA88082.1"/>
    <property type="molecule type" value="Genomic_DNA"/>
</dbReference>
<reference evidence="1" key="2">
    <citation type="submission" date="2011-04" db="EMBL/GenBank/DDBJ databases">
        <authorList>
            <person name="Genoscope - CEA"/>
        </authorList>
    </citation>
    <scope>NUCLEOTIDE SEQUENCE</scope>
    <source>
        <strain evidence="1">R24</strain>
    </source>
</reference>
<reference evidence="1" key="1">
    <citation type="journal article" date="2011" name="PLoS ONE">
        <title>Ralstonia syzygii, the Blood Disease Bacterium and some Asian R. solanacearum strains form a single genomic species despite divergent lifestyles.</title>
        <authorList>
            <person name="Remenant B."/>
            <person name="de Cambiaire J.C."/>
            <person name="Cellier G."/>
            <person name="Jacobs J.M."/>
            <person name="Mangenot S."/>
            <person name="Barbe V."/>
            <person name="Lajus A."/>
            <person name="Vallenet D."/>
            <person name="Medigue C."/>
            <person name="Fegan M."/>
            <person name="Allen C."/>
            <person name="Prior P."/>
        </authorList>
    </citation>
    <scope>NUCLEOTIDE SEQUENCE</scope>
    <source>
        <strain evidence="1">R24</strain>
    </source>
</reference>
<gene>
    <name evidence="1" type="ORF">RALSY_mp10621</name>
</gene>
<evidence type="ECO:0000313" key="1">
    <source>
        <dbReference type="EMBL" id="CCA88082.1"/>
    </source>
</evidence>
<organism evidence="1">
    <name type="scientific">Ralstonia syzygii R24</name>
    <dbReference type="NCBI Taxonomy" id="907261"/>
    <lineage>
        <taxon>Bacteria</taxon>
        <taxon>Pseudomonadati</taxon>
        <taxon>Pseudomonadota</taxon>
        <taxon>Betaproteobacteria</taxon>
        <taxon>Burkholderiales</taxon>
        <taxon>Burkholderiaceae</taxon>
        <taxon>Ralstonia</taxon>
        <taxon>Ralstonia solanacearum species complex</taxon>
    </lineage>
</organism>
<name>G3A9V7_9RALS</name>
<sequence length="61" mass="6830">MLDLLALAAKANTFEQRLKVRQTELFVESFVRTQLVSEAQMVAAGEAIYGDRKSLRARCNA</sequence>
<accession>G3A9V7</accession>